<feature type="compositionally biased region" description="Acidic residues" evidence="5">
    <location>
        <begin position="175"/>
        <end position="189"/>
    </location>
</feature>
<keyword evidence="3 6" id="KW-1133">Transmembrane helix</keyword>
<comment type="subcellular location">
    <subcellularLocation>
        <location evidence="1">Membrane</location>
        <topology evidence="1">Single-pass membrane protein</topology>
    </subcellularLocation>
</comment>
<sequence length="334" mass="36721">MNHSIPDFSSLQTLKADRVWPMFCLVLLIHIGLFFLFLPTMMHSPPPAPVRIPVQISQLQPEPVVEPPPIKQTQKKPIENIKPLLTAREDVPVEPEDMLVPLQDEEVEVVEEPEPAPVIEPEPKPIEPKKPEPKKPEPKKPKPKEPKPKSVEKPKPVVEKPKKVVEKPKPVAEPEVAELEPVETEEPVEPTDKAVPSSDSAVSSTIASENASENSTTINGTGTDENATGNTNAVGRNEAWSGYGQLLYAMVSKNKYYPQQAIRRNLEGTVMVEVRIENGRMTNINVLGQGSGHTVLDKAARQMLEKAVKALPVQGNLSGKSFSVVVPVNFKLTS</sequence>
<dbReference type="NCBIfam" id="TIGR01352">
    <property type="entry name" value="tonB_Cterm"/>
    <property type="match status" value="1"/>
</dbReference>
<keyword evidence="2 6" id="KW-0812">Transmembrane</keyword>
<evidence type="ECO:0000256" key="5">
    <source>
        <dbReference type="SAM" id="MobiDB-lite"/>
    </source>
</evidence>
<evidence type="ECO:0000313" key="8">
    <source>
        <dbReference type="EMBL" id="KKN04134.1"/>
    </source>
</evidence>
<dbReference type="InterPro" id="IPR037682">
    <property type="entry name" value="TonB_C"/>
</dbReference>
<comment type="caution">
    <text evidence="8">The sequence shown here is derived from an EMBL/GenBank/DDBJ whole genome shotgun (WGS) entry which is preliminary data.</text>
</comment>
<feature type="compositionally biased region" description="Basic and acidic residues" evidence="5">
    <location>
        <begin position="121"/>
        <end position="172"/>
    </location>
</feature>
<evidence type="ECO:0000256" key="2">
    <source>
        <dbReference type="ARBA" id="ARBA00022692"/>
    </source>
</evidence>
<dbReference type="GO" id="GO:0055085">
    <property type="term" value="P:transmembrane transport"/>
    <property type="evidence" value="ECO:0007669"/>
    <property type="project" value="InterPro"/>
</dbReference>
<dbReference type="Gene3D" id="3.30.1150.10">
    <property type="match status" value="1"/>
</dbReference>
<protein>
    <recommendedName>
        <fullName evidence="7">TonB C-terminal domain-containing protein</fullName>
    </recommendedName>
</protein>
<feature type="domain" description="TonB C-terminal" evidence="7">
    <location>
        <begin position="242"/>
        <end position="334"/>
    </location>
</feature>
<dbReference type="InterPro" id="IPR006260">
    <property type="entry name" value="TonB/TolA_C"/>
</dbReference>
<feature type="region of interest" description="Disordered" evidence="5">
    <location>
        <begin position="104"/>
        <end position="233"/>
    </location>
</feature>
<feature type="compositionally biased region" description="Polar residues" evidence="5">
    <location>
        <begin position="209"/>
        <end position="233"/>
    </location>
</feature>
<gene>
    <name evidence="8" type="ORF">LCGC14_1100560</name>
</gene>
<organism evidence="8">
    <name type="scientific">marine sediment metagenome</name>
    <dbReference type="NCBI Taxonomy" id="412755"/>
    <lineage>
        <taxon>unclassified sequences</taxon>
        <taxon>metagenomes</taxon>
        <taxon>ecological metagenomes</taxon>
    </lineage>
</organism>
<evidence type="ECO:0000256" key="4">
    <source>
        <dbReference type="ARBA" id="ARBA00023136"/>
    </source>
</evidence>
<dbReference type="PROSITE" id="PS52015">
    <property type="entry name" value="TONB_CTD"/>
    <property type="match status" value="1"/>
</dbReference>
<dbReference type="Pfam" id="PF03544">
    <property type="entry name" value="TonB_C"/>
    <property type="match status" value="1"/>
</dbReference>
<evidence type="ECO:0000256" key="6">
    <source>
        <dbReference type="SAM" id="Phobius"/>
    </source>
</evidence>
<feature type="compositionally biased region" description="Low complexity" evidence="5">
    <location>
        <begin position="194"/>
        <end position="208"/>
    </location>
</feature>
<keyword evidence="4 6" id="KW-0472">Membrane</keyword>
<dbReference type="SUPFAM" id="SSF74653">
    <property type="entry name" value="TolA/TonB C-terminal domain"/>
    <property type="match status" value="1"/>
</dbReference>
<dbReference type="AlphaFoldDB" id="A0A0F9ME57"/>
<evidence type="ECO:0000259" key="7">
    <source>
        <dbReference type="PROSITE" id="PS52015"/>
    </source>
</evidence>
<name>A0A0F9ME57_9ZZZZ</name>
<proteinExistence type="predicted"/>
<evidence type="ECO:0000256" key="3">
    <source>
        <dbReference type="ARBA" id="ARBA00022989"/>
    </source>
</evidence>
<dbReference type="EMBL" id="LAZR01004955">
    <property type="protein sequence ID" value="KKN04134.1"/>
    <property type="molecule type" value="Genomic_DNA"/>
</dbReference>
<evidence type="ECO:0000256" key="1">
    <source>
        <dbReference type="ARBA" id="ARBA00004167"/>
    </source>
</evidence>
<dbReference type="GO" id="GO:0016020">
    <property type="term" value="C:membrane"/>
    <property type="evidence" value="ECO:0007669"/>
    <property type="project" value="UniProtKB-SubCell"/>
</dbReference>
<feature type="compositionally biased region" description="Acidic residues" evidence="5">
    <location>
        <begin position="104"/>
        <end position="114"/>
    </location>
</feature>
<reference evidence="8" key="1">
    <citation type="journal article" date="2015" name="Nature">
        <title>Complex archaea that bridge the gap between prokaryotes and eukaryotes.</title>
        <authorList>
            <person name="Spang A."/>
            <person name="Saw J.H."/>
            <person name="Jorgensen S.L."/>
            <person name="Zaremba-Niedzwiedzka K."/>
            <person name="Martijn J."/>
            <person name="Lind A.E."/>
            <person name="van Eijk R."/>
            <person name="Schleper C."/>
            <person name="Guy L."/>
            <person name="Ettema T.J."/>
        </authorList>
    </citation>
    <scope>NUCLEOTIDE SEQUENCE</scope>
</reference>
<feature type="transmembrane region" description="Helical" evidence="6">
    <location>
        <begin position="20"/>
        <end position="38"/>
    </location>
</feature>
<accession>A0A0F9ME57</accession>